<reference evidence="2" key="2">
    <citation type="submission" date="2023-03" db="EMBL/GenBank/DDBJ databases">
        <authorList>
            <person name="Vazquez L."/>
            <person name="Rodriguez J."/>
            <person name="Mayo B."/>
            <person name="Florez A.B."/>
        </authorList>
    </citation>
    <scope>NUCLEOTIDE SEQUENCE</scope>
    <source>
        <strain evidence="2">5A3I</strain>
    </source>
</reference>
<evidence type="ECO:0000256" key="1">
    <source>
        <dbReference type="SAM" id="Coils"/>
    </source>
</evidence>
<feature type="coiled-coil region" evidence="1">
    <location>
        <begin position="119"/>
        <end position="150"/>
    </location>
</feature>
<evidence type="ECO:0000313" key="2">
    <source>
        <dbReference type="EMBL" id="MDK9864361.1"/>
    </source>
</evidence>
<proteinExistence type="predicted"/>
<gene>
    <name evidence="2" type="ORF">P1A27_00020</name>
</gene>
<evidence type="ECO:0000313" key="3">
    <source>
        <dbReference type="Proteomes" id="UP001174037"/>
    </source>
</evidence>
<dbReference type="EMBL" id="JARGCK010000001">
    <property type="protein sequence ID" value="MDK9864361.1"/>
    <property type="molecule type" value="Genomic_DNA"/>
</dbReference>
<accession>A0AAW7ABF0</accession>
<organism evidence="2 3">
    <name type="scientific">Staphylococcus equorum</name>
    <dbReference type="NCBI Taxonomy" id="246432"/>
    <lineage>
        <taxon>Bacteria</taxon>
        <taxon>Bacillati</taxon>
        <taxon>Bacillota</taxon>
        <taxon>Bacilli</taxon>
        <taxon>Bacillales</taxon>
        <taxon>Staphylococcaceae</taxon>
        <taxon>Staphylococcus</taxon>
    </lineage>
</organism>
<reference evidence="2" key="1">
    <citation type="journal article" date="2023" name="Int. J. Mol. Sci.">
        <title>Antibiotic Resistance/Susceptibility Profiles of Staphylococcus equorum Strains from Cheese, and Genome Analysis for Antibiotic Resistance Genes.</title>
        <authorList>
            <person name="Vazquez L."/>
            <person name="Srednik M.E."/>
            <person name="Rodriguez J."/>
            <person name="Florez A.B."/>
            <person name="Mayo B."/>
        </authorList>
    </citation>
    <scope>NUCLEOTIDE SEQUENCE</scope>
    <source>
        <strain evidence="2">5A3I</strain>
    </source>
</reference>
<keyword evidence="1" id="KW-0175">Coiled coil</keyword>
<name>A0AAW7ABF0_9STAP</name>
<dbReference type="RefSeq" id="WP_285322679.1">
    <property type="nucleotide sequence ID" value="NZ_JARGCK010000001.1"/>
</dbReference>
<dbReference type="AlphaFoldDB" id="A0AAW7ABF0"/>
<sequence>MKEWVENLFNDLKDVIELEVALHLMIRKREIDSLDIYPSITEFFDYLIFDAEIAIQDKETLHRHYKTANIHNILRVKLKPKDNWEEEKILNPSALQTIFAIKLKDKNLTNRFLIEKLDIEKLNTTYKRINAKNEQLIEKINKNSKQMKLENKLIPYNGLLDLYKYFMDEIDYYDSDFDCLRSLLYLELDFSFVLYNELLRLTHELKKLVKNINNQKLETLLGEVAMELSNVEFPWIRLKILRASIDNISKYKDIELFVLDVNYVINTTMIEIEKWVNEAILEEEITQCVLEDENRIPYLDSIHENRYRKDSLFSYYNLLRSELRLRWLKDRDFNDQDRNRFNRSIKNQPIILWGYNL</sequence>
<comment type="caution">
    <text evidence="2">The sequence shown here is derived from an EMBL/GenBank/DDBJ whole genome shotgun (WGS) entry which is preliminary data.</text>
</comment>
<protein>
    <submittedName>
        <fullName evidence="2">Uncharacterized protein</fullName>
    </submittedName>
</protein>
<dbReference type="Proteomes" id="UP001174037">
    <property type="component" value="Unassembled WGS sequence"/>
</dbReference>